<dbReference type="NCBIfam" id="TIGR01129">
    <property type="entry name" value="secD"/>
    <property type="match status" value="1"/>
</dbReference>
<accession>A0ABP8KDP9</accession>
<dbReference type="PANTHER" id="PTHR30081">
    <property type="entry name" value="PROTEIN-EXPORT MEMBRANE PROTEIN SEC"/>
    <property type="match status" value="1"/>
</dbReference>
<dbReference type="InterPro" id="IPR048631">
    <property type="entry name" value="SecD_1st"/>
</dbReference>
<keyword evidence="8 9" id="KW-0472">Membrane</keyword>
<feature type="domain" description="SecDF P1 head subdomain" evidence="12">
    <location>
        <begin position="202"/>
        <end position="304"/>
    </location>
</feature>
<dbReference type="Proteomes" id="UP001500635">
    <property type="component" value="Unassembled WGS sequence"/>
</dbReference>
<feature type="domain" description="Protein export membrane protein SecD/SecF C-terminal" evidence="10">
    <location>
        <begin position="311"/>
        <end position="481"/>
    </location>
</feature>
<dbReference type="InterPro" id="IPR005791">
    <property type="entry name" value="SecD"/>
</dbReference>
<dbReference type="PANTHER" id="PTHR30081:SF1">
    <property type="entry name" value="PROTEIN TRANSLOCASE SUBUNIT SECD"/>
    <property type="match status" value="1"/>
</dbReference>
<keyword evidence="3 9" id="KW-1003">Cell membrane</keyword>
<dbReference type="Pfam" id="PF22599">
    <property type="entry name" value="SecDF_P1_head"/>
    <property type="match status" value="1"/>
</dbReference>
<evidence type="ECO:0000313" key="13">
    <source>
        <dbReference type="EMBL" id="GAA4404460.1"/>
    </source>
</evidence>
<evidence type="ECO:0000259" key="11">
    <source>
        <dbReference type="Pfam" id="PF21760"/>
    </source>
</evidence>
<dbReference type="InterPro" id="IPR054384">
    <property type="entry name" value="SecDF_P1_head"/>
</dbReference>
<evidence type="ECO:0000256" key="2">
    <source>
        <dbReference type="ARBA" id="ARBA00022448"/>
    </source>
</evidence>
<feature type="transmembrane region" description="Helical" evidence="9">
    <location>
        <begin position="430"/>
        <end position="448"/>
    </location>
</feature>
<evidence type="ECO:0000256" key="4">
    <source>
        <dbReference type="ARBA" id="ARBA00022692"/>
    </source>
</evidence>
<dbReference type="HAMAP" id="MF_01463_B">
    <property type="entry name" value="SecD_B"/>
    <property type="match status" value="1"/>
</dbReference>
<feature type="transmembrane region" description="Helical" evidence="9">
    <location>
        <begin position="454"/>
        <end position="473"/>
    </location>
</feature>
<proteinExistence type="inferred from homology"/>
<organism evidence="13 14">
    <name type="scientific">Tsukamurella soli</name>
    <dbReference type="NCBI Taxonomy" id="644556"/>
    <lineage>
        <taxon>Bacteria</taxon>
        <taxon>Bacillati</taxon>
        <taxon>Actinomycetota</taxon>
        <taxon>Actinomycetes</taxon>
        <taxon>Mycobacteriales</taxon>
        <taxon>Tsukamurellaceae</taxon>
        <taxon>Tsukamurella</taxon>
    </lineage>
</organism>
<dbReference type="InterPro" id="IPR055344">
    <property type="entry name" value="SecD_SecF_C_bact"/>
</dbReference>
<gene>
    <name evidence="9 13" type="primary">secD</name>
    <name evidence="13" type="ORF">GCM10023147_46970</name>
</gene>
<dbReference type="Pfam" id="PF21760">
    <property type="entry name" value="SecD_1st"/>
    <property type="match status" value="1"/>
</dbReference>
<dbReference type="InterPro" id="IPR022813">
    <property type="entry name" value="SecD/SecF_arch_bac"/>
</dbReference>
<evidence type="ECO:0000256" key="5">
    <source>
        <dbReference type="ARBA" id="ARBA00022927"/>
    </source>
</evidence>
<dbReference type="Gene3D" id="3.30.1360.200">
    <property type="match status" value="1"/>
</dbReference>
<name>A0ABP8KDP9_9ACTN</name>
<protein>
    <recommendedName>
        <fullName evidence="9">Protein translocase subunit SecD</fullName>
    </recommendedName>
</protein>
<evidence type="ECO:0000259" key="10">
    <source>
        <dbReference type="Pfam" id="PF02355"/>
    </source>
</evidence>
<comment type="similarity">
    <text evidence="9">Belongs to the SecD/SecF family. SecD subfamily.</text>
</comment>
<dbReference type="NCBIfam" id="TIGR00916">
    <property type="entry name" value="2A0604s01"/>
    <property type="match status" value="1"/>
</dbReference>
<feature type="domain" description="Protein translocase subunit SecDF P1" evidence="11">
    <location>
        <begin position="70"/>
        <end position="123"/>
    </location>
</feature>
<sequence>MARTSSSIDVRPSRLLIAFAVIFVAVYALVFFTGDRKPQPKLGIDLQGGTSVTLQAVTPDGKAPDQTSLKKAQEIINKRVNGLGVSGSTVQINGSNLVITVPGQNGDQARSLGQTARLYIRPVTASQAAAPAKPGTSPAALPDMTDPATAKRVIDAAKATRQSTDPATQKKAMAALDCTVADPLAGNDDPKLPLVACSQDHTTVYTLGPSIIDGQQITGAGSGFDQSGGQYTVNVTFDKAASDFWANYTGQHIGQQAAFVLDSQVVSAPTIQSAIAGGTTQITGQFTASTANDLANVLKYGSLPLSFKPGTAQTLSATLGFASLKAGLLAALVGLILVLVYALVYYRALGGLIALSLVLSGLLVYGLLVLLGRWIGYSLDLAGIAGLIIGIGMTADSFVVYFERIKDEIRDGRTFRSAVPRGWARARRTIWTGNAVSFLAAAVLYILAAGDVRGFAFTLGLTTILDIVIVFLVTHPLVHYASRTSFFSRPSMNGLGAIQQVAKERRATATVGAARPGSSSTETEEV</sequence>
<evidence type="ECO:0000256" key="6">
    <source>
        <dbReference type="ARBA" id="ARBA00022989"/>
    </source>
</evidence>
<keyword evidence="2 9" id="KW-0813">Transport</keyword>
<keyword evidence="6 9" id="KW-1133">Transmembrane helix</keyword>
<feature type="transmembrane region" description="Helical" evidence="9">
    <location>
        <begin position="326"/>
        <end position="346"/>
    </location>
</feature>
<comment type="subcellular location">
    <subcellularLocation>
        <location evidence="1 9">Cell membrane</location>
        <topology evidence="1 9">Multi-pass membrane protein</topology>
    </subcellularLocation>
</comment>
<feature type="transmembrane region" description="Helical" evidence="9">
    <location>
        <begin position="381"/>
        <end position="402"/>
    </location>
</feature>
<keyword evidence="5 9" id="KW-0653">Protein transport</keyword>
<comment type="function">
    <text evidence="9">Part of the Sec protein translocase complex. Interacts with the SecYEG preprotein conducting channel. SecDF uses the proton motive force (PMF) to complete protein translocation after the ATP-dependent function of SecA.</text>
</comment>
<keyword evidence="7 9" id="KW-0811">Translocation</keyword>
<comment type="caution">
    <text evidence="13">The sequence shown here is derived from an EMBL/GenBank/DDBJ whole genome shotgun (WGS) entry which is preliminary data.</text>
</comment>
<dbReference type="SUPFAM" id="SSF82866">
    <property type="entry name" value="Multidrug efflux transporter AcrB transmembrane domain"/>
    <property type="match status" value="1"/>
</dbReference>
<dbReference type="RefSeq" id="WP_345000769.1">
    <property type="nucleotide sequence ID" value="NZ_BAABFR010000123.1"/>
</dbReference>
<evidence type="ECO:0000259" key="12">
    <source>
        <dbReference type="Pfam" id="PF22599"/>
    </source>
</evidence>
<keyword evidence="4 9" id="KW-0812">Transmembrane</keyword>
<evidence type="ECO:0000256" key="8">
    <source>
        <dbReference type="ARBA" id="ARBA00023136"/>
    </source>
</evidence>
<dbReference type="Pfam" id="PF07549">
    <property type="entry name" value="Sec_GG"/>
    <property type="match status" value="1"/>
</dbReference>
<keyword evidence="14" id="KW-1185">Reference proteome</keyword>
<dbReference type="EMBL" id="BAABFR010000123">
    <property type="protein sequence ID" value="GAA4404460.1"/>
    <property type="molecule type" value="Genomic_DNA"/>
</dbReference>
<evidence type="ECO:0000256" key="7">
    <source>
        <dbReference type="ARBA" id="ARBA00023010"/>
    </source>
</evidence>
<dbReference type="InterPro" id="IPR048634">
    <property type="entry name" value="SecD_SecF_C"/>
</dbReference>
<comment type="subunit">
    <text evidence="9">Forms a complex with SecF. Part of the essential Sec protein translocation apparatus which comprises SecA, SecYEG and auxiliary proteins SecDF. Other proteins may also be involved.</text>
</comment>
<reference evidence="14" key="1">
    <citation type="journal article" date="2019" name="Int. J. Syst. Evol. Microbiol.">
        <title>The Global Catalogue of Microorganisms (GCM) 10K type strain sequencing project: providing services to taxonomists for standard genome sequencing and annotation.</title>
        <authorList>
            <consortium name="The Broad Institute Genomics Platform"/>
            <consortium name="The Broad Institute Genome Sequencing Center for Infectious Disease"/>
            <person name="Wu L."/>
            <person name="Ma J."/>
        </authorList>
    </citation>
    <scope>NUCLEOTIDE SEQUENCE [LARGE SCALE GENOMIC DNA]</scope>
    <source>
        <strain evidence="14">JCM 17688</strain>
    </source>
</reference>
<dbReference type="InterPro" id="IPR022646">
    <property type="entry name" value="SecD/SecF_CS"/>
</dbReference>
<evidence type="ECO:0000256" key="1">
    <source>
        <dbReference type="ARBA" id="ARBA00004651"/>
    </source>
</evidence>
<evidence type="ECO:0000313" key="14">
    <source>
        <dbReference type="Proteomes" id="UP001500635"/>
    </source>
</evidence>
<dbReference type="Gene3D" id="3.30.70.3220">
    <property type="match status" value="1"/>
</dbReference>
<dbReference type="Pfam" id="PF02355">
    <property type="entry name" value="SecD_SecF_C"/>
    <property type="match status" value="1"/>
</dbReference>
<evidence type="ECO:0000256" key="3">
    <source>
        <dbReference type="ARBA" id="ARBA00022475"/>
    </source>
</evidence>
<dbReference type="Gene3D" id="1.20.1640.10">
    <property type="entry name" value="Multidrug efflux transporter AcrB transmembrane domain"/>
    <property type="match status" value="1"/>
</dbReference>
<evidence type="ECO:0000256" key="9">
    <source>
        <dbReference type="HAMAP-Rule" id="MF_01463"/>
    </source>
</evidence>
<feature type="transmembrane region" description="Helical" evidence="9">
    <location>
        <begin position="12"/>
        <end position="32"/>
    </location>
</feature>
<feature type="transmembrane region" description="Helical" evidence="9">
    <location>
        <begin position="353"/>
        <end position="375"/>
    </location>
</feature>